<dbReference type="PANTHER" id="PTHR43434:SF1">
    <property type="entry name" value="PHOSPHOGLYCOLATE PHOSPHATASE"/>
    <property type="match status" value="1"/>
</dbReference>
<dbReference type="Gene3D" id="1.10.150.240">
    <property type="entry name" value="Putative phosphatase, domain 2"/>
    <property type="match status" value="1"/>
</dbReference>
<dbReference type="AlphaFoldDB" id="A0A1H3CIN3"/>
<dbReference type="InterPro" id="IPR041492">
    <property type="entry name" value="HAD_2"/>
</dbReference>
<accession>A0A1H3CIN3</accession>
<dbReference type="InterPro" id="IPR006439">
    <property type="entry name" value="HAD-SF_hydro_IA"/>
</dbReference>
<dbReference type="HAMAP" id="MF_00495">
    <property type="entry name" value="GPH_hydrolase_bact"/>
    <property type="match status" value="1"/>
</dbReference>
<dbReference type="InterPro" id="IPR037512">
    <property type="entry name" value="PGPase_prok"/>
</dbReference>
<dbReference type="EC" id="3.1.3.18" evidence="5 10"/>
<dbReference type="GO" id="GO:0006281">
    <property type="term" value="P:DNA repair"/>
    <property type="evidence" value="ECO:0007669"/>
    <property type="project" value="TreeGrafter"/>
</dbReference>
<protein>
    <recommendedName>
        <fullName evidence="5 10">Phosphoglycolate phosphatase</fullName>
        <shortName evidence="10">PGP</shortName>
        <shortName evidence="10">PGPase</shortName>
        <ecNumber evidence="5 10">3.1.3.18</ecNumber>
    </recommendedName>
</protein>
<dbReference type="NCBIfam" id="TIGR01449">
    <property type="entry name" value="PGP_bact"/>
    <property type="match status" value="1"/>
</dbReference>
<dbReference type="SUPFAM" id="SSF56784">
    <property type="entry name" value="HAD-like"/>
    <property type="match status" value="1"/>
</dbReference>
<evidence type="ECO:0000313" key="12">
    <source>
        <dbReference type="Proteomes" id="UP000183400"/>
    </source>
</evidence>
<comment type="function">
    <text evidence="10">Specifically catalyzes the dephosphorylation of 2-phosphoglycolate. Is involved in the dissimilation of the intracellular 2-phosphoglycolate formed during the DNA repair of 3'-phosphoglycolate ends, a major class of DNA lesions induced by oxidative stress.</text>
</comment>
<comment type="pathway">
    <text evidence="3 10">Organic acid metabolism; glycolate biosynthesis; glycolate from 2-phosphoglycolate: step 1/1.</text>
</comment>
<dbReference type="PRINTS" id="PR00413">
    <property type="entry name" value="HADHALOGNASE"/>
</dbReference>
<comment type="catalytic activity">
    <reaction evidence="1 10">
        <text>2-phosphoglycolate + H2O = glycolate + phosphate</text>
        <dbReference type="Rhea" id="RHEA:14369"/>
        <dbReference type="ChEBI" id="CHEBI:15377"/>
        <dbReference type="ChEBI" id="CHEBI:29805"/>
        <dbReference type="ChEBI" id="CHEBI:43474"/>
        <dbReference type="ChEBI" id="CHEBI:58033"/>
        <dbReference type="EC" id="3.1.3.18"/>
    </reaction>
</comment>
<dbReference type="GO" id="GO:0046872">
    <property type="term" value="F:metal ion binding"/>
    <property type="evidence" value="ECO:0007669"/>
    <property type="project" value="UniProtKB-KW"/>
</dbReference>
<dbReference type="GO" id="GO:0046295">
    <property type="term" value="P:glycolate biosynthetic process"/>
    <property type="evidence" value="ECO:0007669"/>
    <property type="project" value="UniProtKB-UniRule"/>
</dbReference>
<evidence type="ECO:0000256" key="6">
    <source>
        <dbReference type="ARBA" id="ARBA00022723"/>
    </source>
</evidence>
<gene>
    <name evidence="11" type="ORF">SAMN05444358_10728</name>
</gene>
<name>A0A1H3CIN3_9RHOB</name>
<dbReference type="STRING" id="985054.SAMN05444358_10728"/>
<keyword evidence="7 10" id="KW-0378">Hydrolase</keyword>
<evidence type="ECO:0000256" key="3">
    <source>
        <dbReference type="ARBA" id="ARBA00004818"/>
    </source>
</evidence>
<evidence type="ECO:0000256" key="2">
    <source>
        <dbReference type="ARBA" id="ARBA00001946"/>
    </source>
</evidence>
<dbReference type="Pfam" id="PF13419">
    <property type="entry name" value="HAD_2"/>
    <property type="match status" value="1"/>
</dbReference>
<dbReference type="InterPro" id="IPR050155">
    <property type="entry name" value="HAD-like_hydrolase_sf"/>
</dbReference>
<dbReference type="NCBIfam" id="TIGR01549">
    <property type="entry name" value="HAD-SF-IA-v1"/>
    <property type="match status" value="1"/>
</dbReference>
<comment type="similarity">
    <text evidence="4 10">Belongs to the HAD-like hydrolase superfamily. CbbY/CbbZ/Gph/YieH family.</text>
</comment>
<proteinExistence type="inferred from homology"/>
<evidence type="ECO:0000256" key="5">
    <source>
        <dbReference type="ARBA" id="ARBA00013078"/>
    </source>
</evidence>
<dbReference type="OrthoDB" id="9793014at2"/>
<reference evidence="12" key="1">
    <citation type="submission" date="2016-10" db="EMBL/GenBank/DDBJ databases">
        <authorList>
            <person name="Varghese N."/>
            <person name="Submissions S."/>
        </authorList>
    </citation>
    <scope>NUCLEOTIDE SEQUENCE [LARGE SCALE GENOMIC DNA]</scope>
    <source>
        <strain evidence="12">DSM 27839</strain>
    </source>
</reference>
<dbReference type="Gene3D" id="3.40.50.1000">
    <property type="entry name" value="HAD superfamily/HAD-like"/>
    <property type="match status" value="1"/>
</dbReference>
<keyword evidence="12" id="KW-1185">Reference proteome</keyword>
<dbReference type="GO" id="GO:0005975">
    <property type="term" value="P:carbohydrate metabolic process"/>
    <property type="evidence" value="ECO:0007669"/>
    <property type="project" value="InterPro"/>
</dbReference>
<feature type="active site" description="Nucleophile" evidence="10">
    <location>
        <position position="8"/>
    </location>
</feature>
<evidence type="ECO:0000256" key="7">
    <source>
        <dbReference type="ARBA" id="ARBA00022801"/>
    </source>
</evidence>
<dbReference type="GO" id="GO:0005829">
    <property type="term" value="C:cytosol"/>
    <property type="evidence" value="ECO:0007669"/>
    <property type="project" value="TreeGrafter"/>
</dbReference>
<evidence type="ECO:0000313" key="11">
    <source>
        <dbReference type="EMBL" id="SDX54011.1"/>
    </source>
</evidence>
<dbReference type="SFLD" id="SFLDS00003">
    <property type="entry name" value="Haloacid_Dehalogenase"/>
    <property type="match status" value="1"/>
</dbReference>
<sequence>MTAVVVFDLDGTLIDSLADLAAAANRMLSDQRLPALPQETIRGFVGNGLPKLVERVMTHCALDPERHSELTQLTLTHYNAGACDRTTVYPGVVGALDELRKMGCVLGICTNKPEAPARHVLSELNLLTYFDAVLGGDTLETRKPDPAHLHASFDALPSVGPRLFVGDSEVDAETAQRAQVPFLLFERGYRKSPVSALPHTLSYDNSAALPDLVRQIVQDEALQARPQKD</sequence>
<dbReference type="EMBL" id="FNNP01000007">
    <property type="protein sequence ID" value="SDX54011.1"/>
    <property type="molecule type" value="Genomic_DNA"/>
</dbReference>
<evidence type="ECO:0000256" key="8">
    <source>
        <dbReference type="ARBA" id="ARBA00022842"/>
    </source>
</evidence>
<dbReference type="InterPro" id="IPR023214">
    <property type="entry name" value="HAD_sf"/>
</dbReference>
<dbReference type="SFLD" id="SFLDG01129">
    <property type="entry name" value="C1.5:_HAD__Beta-PGM__Phosphata"/>
    <property type="match status" value="1"/>
</dbReference>
<dbReference type="RefSeq" id="WP_074737812.1">
    <property type="nucleotide sequence ID" value="NZ_FNNP01000007.1"/>
</dbReference>
<dbReference type="InterPro" id="IPR036412">
    <property type="entry name" value="HAD-like_sf"/>
</dbReference>
<feature type="binding site" evidence="10">
    <location>
        <position position="167"/>
    </location>
    <ligand>
        <name>Mg(2+)</name>
        <dbReference type="ChEBI" id="CHEBI:18420"/>
    </ligand>
</feature>
<comment type="cofactor">
    <cofactor evidence="2 10">
        <name>Mg(2+)</name>
        <dbReference type="ChEBI" id="CHEBI:18420"/>
    </cofactor>
</comment>
<organism evidence="11 12">
    <name type="scientific">Ruegeria halocynthiae</name>
    <dbReference type="NCBI Taxonomy" id="985054"/>
    <lineage>
        <taxon>Bacteria</taxon>
        <taxon>Pseudomonadati</taxon>
        <taxon>Pseudomonadota</taxon>
        <taxon>Alphaproteobacteria</taxon>
        <taxon>Rhodobacterales</taxon>
        <taxon>Roseobacteraceae</taxon>
        <taxon>Ruegeria</taxon>
    </lineage>
</organism>
<evidence type="ECO:0000256" key="4">
    <source>
        <dbReference type="ARBA" id="ARBA00006171"/>
    </source>
</evidence>
<dbReference type="InterPro" id="IPR023198">
    <property type="entry name" value="PGP-like_dom2"/>
</dbReference>
<feature type="binding site" evidence="10">
    <location>
        <position position="10"/>
    </location>
    <ligand>
        <name>Mg(2+)</name>
        <dbReference type="ChEBI" id="CHEBI:18420"/>
    </ligand>
</feature>
<evidence type="ECO:0000256" key="10">
    <source>
        <dbReference type="HAMAP-Rule" id="MF_00495"/>
    </source>
</evidence>
<evidence type="ECO:0000256" key="9">
    <source>
        <dbReference type="ARBA" id="ARBA00023277"/>
    </source>
</evidence>
<dbReference type="PANTHER" id="PTHR43434">
    <property type="entry name" value="PHOSPHOGLYCOLATE PHOSPHATASE"/>
    <property type="match status" value="1"/>
</dbReference>
<feature type="binding site" evidence="10">
    <location>
        <position position="8"/>
    </location>
    <ligand>
        <name>Mg(2+)</name>
        <dbReference type="ChEBI" id="CHEBI:18420"/>
    </ligand>
</feature>
<dbReference type="GO" id="GO:0008967">
    <property type="term" value="F:phosphoglycolate phosphatase activity"/>
    <property type="evidence" value="ECO:0007669"/>
    <property type="project" value="UniProtKB-UniRule"/>
</dbReference>
<dbReference type="UniPathway" id="UPA00865">
    <property type="reaction ID" value="UER00834"/>
</dbReference>
<dbReference type="Proteomes" id="UP000183400">
    <property type="component" value="Unassembled WGS sequence"/>
</dbReference>
<keyword evidence="6 10" id="KW-0479">Metal-binding</keyword>
<keyword evidence="9 10" id="KW-0119">Carbohydrate metabolism</keyword>
<evidence type="ECO:0000256" key="1">
    <source>
        <dbReference type="ARBA" id="ARBA00000830"/>
    </source>
</evidence>
<keyword evidence="8 10" id="KW-0460">Magnesium</keyword>